<feature type="region of interest" description="Disordered" evidence="1">
    <location>
        <begin position="100"/>
        <end position="129"/>
    </location>
</feature>
<evidence type="ECO:0000256" key="1">
    <source>
        <dbReference type="SAM" id="MobiDB-lite"/>
    </source>
</evidence>
<accession>A0A1I8BPX0</accession>
<keyword evidence="3" id="KW-1185">Reference proteome</keyword>
<evidence type="ECO:0000313" key="4">
    <source>
        <dbReference type="WBParaSite" id="MhA1_Contig435.frz3.gene6"/>
    </source>
</evidence>
<proteinExistence type="predicted"/>
<reference evidence="4" key="1">
    <citation type="submission" date="2016-11" db="UniProtKB">
        <authorList>
            <consortium name="WormBaseParasite"/>
        </authorList>
    </citation>
    <scope>IDENTIFICATION</scope>
</reference>
<keyword evidence="2" id="KW-0732">Signal</keyword>
<dbReference type="AlphaFoldDB" id="A0A1I8BPX0"/>
<feature type="compositionally biased region" description="Polar residues" evidence="1">
    <location>
        <begin position="120"/>
        <end position="129"/>
    </location>
</feature>
<name>A0A1I8BPX0_MELHA</name>
<evidence type="ECO:0000256" key="2">
    <source>
        <dbReference type="SAM" id="SignalP"/>
    </source>
</evidence>
<sequence length="129" mass="14362">MNNFQVFGVLFVLINMTLLASAGADFQSVCQQTCSFLCTKYALICYNSTKSRTTEKCSGLNALCVTIKCGKHVEAKCCTNNPNVLCNYNRKDCQKKCKMNSEPNVEDPIRPKPPCPDIDSCSNDRCNKK</sequence>
<feature type="signal peptide" evidence="2">
    <location>
        <begin position="1"/>
        <end position="24"/>
    </location>
</feature>
<dbReference type="Proteomes" id="UP000095281">
    <property type="component" value="Unplaced"/>
</dbReference>
<dbReference type="WBParaSite" id="MhA1_Contig435.frz3.gene6">
    <property type="protein sequence ID" value="MhA1_Contig435.frz3.gene6"/>
    <property type="gene ID" value="MhA1_Contig435.frz3.gene6"/>
</dbReference>
<protein>
    <submittedName>
        <fullName evidence="4">Hypotheticial protein</fullName>
    </submittedName>
</protein>
<feature type="chain" id="PRO_5009316038" evidence="2">
    <location>
        <begin position="25"/>
        <end position="129"/>
    </location>
</feature>
<organism evidence="3 4">
    <name type="scientific">Meloidogyne hapla</name>
    <name type="common">Root-knot nematode worm</name>
    <dbReference type="NCBI Taxonomy" id="6305"/>
    <lineage>
        <taxon>Eukaryota</taxon>
        <taxon>Metazoa</taxon>
        <taxon>Ecdysozoa</taxon>
        <taxon>Nematoda</taxon>
        <taxon>Chromadorea</taxon>
        <taxon>Rhabditida</taxon>
        <taxon>Tylenchina</taxon>
        <taxon>Tylenchomorpha</taxon>
        <taxon>Tylenchoidea</taxon>
        <taxon>Meloidogynidae</taxon>
        <taxon>Meloidogyninae</taxon>
        <taxon>Meloidogyne</taxon>
    </lineage>
</organism>
<evidence type="ECO:0000313" key="3">
    <source>
        <dbReference type="Proteomes" id="UP000095281"/>
    </source>
</evidence>